<organism evidence="2 3">
    <name type="scientific">candidate division MSBL1 archaeon SCGC-AAA259D14</name>
    <dbReference type="NCBI Taxonomy" id="1698261"/>
    <lineage>
        <taxon>Archaea</taxon>
        <taxon>Methanobacteriati</taxon>
        <taxon>Methanobacteriota</taxon>
        <taxon>candidate division MSBL1</taxon>
    </lineage>
</organism>
<dbReference type="EMBL" id="LHXL01000058">
    <property type="protein sequence ID" value="KXA89071.1"/>
    <property type="molecule type" value="Genomic_DNA"/>
</dbReference>
<keyword evidence="1" id="KW-0812">Transmembrane</keyword>
<accession>A0A133U4F2</accession>
<feature type="transmembrane region" description="Helical" evidence="1">
    <location>
        <begin position="47"/>
        <end position="68"/>
    </location>
</feature>
<proteinExistence type="predicted"/>
<gene>
    <name evidence="2" type="ORF">AKJ62_03855</name>
</gene>
<dbReference type="Proteomes" id="UP000070589">
    <property type="component" value="Unassembled WGS sequence"/>
</dbReference>
<name>A0A133U4F2_9EURY</name>
<sequence length="73" mass="7742">MEKYKPRLEVTIPIKDMVKALGGGGGVAFSVLVGGLLGYKIGKQFELGIVGLVLGSFGGLFGAVYNLFRMFSE</sequence>
<evidence type="ECO:0000256" key="1">
    <source>
        <dbReference type="SAM" id="Phobius"/>
    </source>
</evidence>
<evidence type="ECO:0000313" key="3">
    <source>
        <dbReference type="Proteomes" id="UP000070589"/>
    </source>
</evidence>
<keyword evidence="3" id="KW-1185">Reference proteome</keyword>
<keyword evidence="1" id="KW-1133">Transmembrane helix</keyword>
<feature type="transmembrane region" description="Helical" evidence="1">
    <location>
        <begin position="20"/>
        <end position="41"/>
    </location>
</feature>
<comment type="caution">
    <text evidence="2">The sequence shown here is derived from an EMBL/GenBank/DDBJ whole genome shotgun (WGS) entry which is preliminary data.</text>
</comment>
<keyword evidence="1" id="KW-0472">Membrane</keyword>
<evidence type="ECO:0000313" key="2">
    <source>
        <dbReference type="EMBL" id="KXA89071.1"/>
    </source>
</evidence>
<reference evidence="2 3" key="1">
    <citation type="journal article" date="2016" name="Sci. Rep.">
        <title>Metabolic traits of an uncultured archaeal lineage -MSBL1- from brine pools of the Red Sea.</title>
        <authorList>
            <person name="Mwirichia R."/>
            <person name="Alam I."/>
            <person name="Rashid M."/>
            <person name="Vinu M."/>
            <person name="Ba-Alawi W."/>
            <person name="Anthony Kamau A."/>
            <person name="Kamanda Ngugi D."/>
            <person name="Goker M."/>
            <person name="Klenk H.P."/>
            <person name="Bajic V."/>
            <person name="Stingl U."/>
        </authorList>
    </citation>
    <scope>NUCLEOTIDE SEQUENCE [LARGE SCALE GENOMIC DNA]</scope>
    <source>
        <strain evidence="2">SCGC-AAA259D14</strain>
    </source>
</reference>
<protein>
    <submittedName>
        <fullName evidence="2">Uncharacterized protein</fullName>
    </submittedName>
</protein>
<dbReference type="AlphaFoldDB" id="A0A133U4F2"/>